<dbReference type="EMBL" id="SLWY01000002">
    <property type="protein sequence ID" value="TCO83431.1"/>
    <property type="molecule type" value="Genomic_DNA"/>
</dbReference>
<dbReference type="AlphaFoldDB" id="A0A4R2L9I1"/>
<evidence type="ECO:0008006" key="7">
    <source>
        <dbReference type="Google" id="ProtNLM"/>
    </source>
</evidence>
<dbReference type="GO" id="GO:0016279">
    <property type="term" value="F:protein-lysine N-methyltransferase activity"/>
    <property type="evidence" value="ECO:0007669"/>
    <property type="project" value="InterPro"/>
</dbReference>
<feature type="transmembrane region" description="Helical" evidence="4">
    <location>
        <begin position="90"/>
        <end position="107"/>
    </location>
</feature>
<keyword evidence="4" id="KW-1133">Transmembrane helix</keyword>
<proteinExistence type="predicted"/>
<keyword evidence="3" id="KW-0949">S-adenosyl-L-methionine</keyword>
<feature type="transmembrane region" description="Helical" evidence="4">
    <location>
        <begin position="42"/>
        <end position="60"/>
    </location>
</feature>
<keyword evidence="1" id="KW-0489">Methyltransferase</keyword>
<evidence type="ECO:0000256" key="1">
    <source>
        <dbReference type="ARBA" id="ARBA00022603"/>
    </source>
</evidence>
<dbReference type="CDD" id="cd02440">
    <property type="entry name" value="AdoMet_MTases"/>
    <property type="match status" value="1"/>
</dbReference>
<dbReference type="InterPro" id="IPR026170">
    <property type="entry name" value="FAM173A/B"/>
</dbReference>
<dbReference type="Proteomes" id="UP000295765">
    <property type="component" value="Unassembled WGS sequence"/>
</dbReference>
<evidence type="ECO:0000313" key="6">
    <source>
        <dbReference type="Proteomes" id="UP000295765"/>
    </source>
</evidence>
<keyword evidence="4" id="KW-0812">Transmembrane</keyword>
<keyword evidence="2" id="KW-0808">Transferase</keyword>
<dbReference type="Gene3D" id="3.40.50.150">
    <property type="entry name" value="Vaccinia Virus protein VP39"/>
    <property type="match status" value="1"/>
</dbReference>
<gene>
    <name evidence="5" type="ORF">EV699_102129</name>
</gene>
<name>A0A4R2L9I1_9GAMM</name>
<dbReference type="PANTHER" id="PTHR13610">
    <property type="entry name" value="METHYLTRANSFERASE DOMAIN-CONTAINING PROTEIN"/>
    <property type="match status" value="1"/>
</dbReference>
<evidence type="ECO:0000256" key="4">
    <source>
        <dbReference type="SAM" id="Phobius"/>
    </source>
</evidence>
<dbReference type="SUPFAM" id="SSF53335">
    <property type="entry name" value="S-adenosyl-L-methionine-dependent methyltransferases"/>
    <property type="match status" value="1"/>
</dbReference>
<organism evidence="5 6">
    <name type="scientific">Plasticicumulans lactativorans</name>
    <dbReference type="NCBI Taxonomy" id="1133106"/>
    <lineage>
        <taxon>Bacteria</taxon>
        <taxon>Pseudomonadati</taxon>
        <taxon>Pseudomonadota</taxon>
        <taxon>Gammaproteobacteria</taxon>
        <taxon>Candidatus Competibacteraceae</taxon>
        <taxon>Plasticicumulans</taxon>
    </lineage>
</organism>
<keyword evidence="4" id="KW-0472">Membrane</keyword>
<evidence type="ECO:0000256" key="2">
    <source>
        <dbReference type="ARBA" id="ARBA00022679"/>
    </source>
</evidence>
<dbReference type="GO" id="GO:0032259">
    <property type="term" value="P:methylation"/>
    <property type="evidence" value="ECO:0007669"/>
    <property type="project" value="UniProtKB-KW"/>
</dbReference>
<comment type="caution">
    <text evidence="5">The sequence shown here is derived from an EMBL/GenBank/DDBJ whole genome shotgun (WGS) entry which is preliminary data.</text>
</comment>
<sequence length="254" mass="27646">MGSVSAGRWLPPVARALLAHVLALLLALLLQAALVKAAGQGVGFDILLLGEGLLAAWFGVRLGLARWWIPIQLLLLPALVGAARLALPPVLWLVAFVLVLALFWNALHERAPLYLSGRQAWHALAAQVLRPDARLVDLGCGFGGALVHLAKIWPAARCEGIESAPLAFAIAWLRALARPGMQVRFGSFWTLDLAPYDLVFAYLSPQPMVALWLKVRAEMRPGSVFVSHSFPVPDVPPGTCVEFEPGRFLYVYRL</sequence>
<dbReference type="InterPro" id="IPR029063">
    <property type="entry name" value="SAM-dependent_MTases_sf"/>
</dbReference>
<accession>A0A4R2L9I1</accession>
<evidence type="ECO:0000256" key="3">
    <source>
        <dbReference type="ARBA" id="ARBA00022691"/>
    </source>
</evidence>
<protein>
    <recommendedName>
        <fullName evidence="7">Methyltransferase family protein</fullName>
    </recommendedName>
</protein>
<evidence type="ECO:0000313" key="5">
    <source>
        <dbReference type="EMBL" id="TCO83431.1"/>
    </source>
</evidence>
<dbReference type="RefSeq" id="WP_132538353.1">
    <property type="nucleotide sequence ID" value="NZ_SLWY01000002.1"/>
</dbReference>
<reference evidence="5 6" key="1">
    <citation type="submission" date="2019-03" db="EMBL/GenBank/DDBJ databases">
        <title>Genomic Encyclopedia of Type Strains, Phase IV (KMG-IV): sequencing the most valuable type-strain genomes for metagenomic binning, comparative biology and taxonomic classification.</title>
        <authorList>
            <person name="Goeker M."/>
        </authorList>
    </citation>
    <scope>NUCLEOTIDE SEQUENCE [LARGE SCALE GENOMIC DNA]</scope>
    <source>
        <strain evidence="5 6">DSM 25287</strain>
    </source>
</reference>
<dbReference type="OrthoDB" id="5611641at2"/>
<keyword evidence="6" id="KW-1185">Reference proteome</keyword>
<dbReference type="PANTHER" id="PTHR13610:SF9">
    <property type="entry name" value="FI06469P"/>
    <property type="match status" value="1"/>
</dbReference>